<dbReference type="InterPro" id="IPR027417">
    <property type="entry name" value="P-loop_NTPase"/>
</dbReference>
<protein>
    <recommendedName>
        <fullName evidence="1">ATP-dependent DNA helicase</fullName>
        <ecNumber evidence="1">5.6.2.3</ecNumber>
    </recommendedName>
</protein>
<dbReference type="STRING" id="47428.A0A284RJB9"/>
<dbReference type="GO" id="GO:0006281">
    <property type="term" value="P:DNA repair"/>
    <property type="evidence" value="ECO:0007669"/>
    <property type="project" value="UniProtKB-KW"/>
</dbReference>
<dbReference type="OrthoDB" id="3247165at2759"/>
<proteinExistence type="inferred from homology"/>
<feature type="domain" description="DNA helicase Pif1-like DEAD-box helicase" evidence="3">
    <location>
        <begin position="3"/>
        <end position="78"/>
    </location>
</feature>
<feature type="compositionally biased region" description="Polar residues" evidence="2">
    <location>
        <begin position="528"/>
        <end position="543"/>
    </location>
</feature>
<keyword evidence="1" id="KW-0347">Helicase</keyword>
<dbReference type="GO" id="GO:0043139">
    <property type="term" value="F:5'-3' DNA helicase activity"/>
    <property type="evidence" value="ECO:0007669"/>
    <property type="project" value="UniProtKB-EC"/>
</dbReference>
<dbReference type="OMA" id="NINACAW"/>
<dbReference type="AlphaFoldDB" id="A0A284RJB9"/>
<dbReference type="InterPro" id="IPR010285">
    <property type="entry name" value="DNA_helicase_pif1-like_DEAD"/>
</dbReference>
<dbReference type="Pfam" id="PF05970">
    <property type="entry name" value="PIF1"/>
    <property type="match status" value="1"/>
</dbReference>
<dbReference type="GO" id="GO:0016787">
    <property type="term" value="F:hydrolase activity"/>
    <property type="evidence" value="ECO:0007669"/>
    <property type="project" value="UniProtKB-KW"/>
</dbReference>
<feature type="region of interest" description="Disordered" evidence="2">
    <location>
        <begin position="513"/>
        <end position="543"/>
    </location>
</feature>
<comment type="cofactor">
    <cofactor evidence="1">
        <name>Mg(2+)</name>
        <dbReference type="ChEBI" id="CHEBI:18420"/>
    </cofactor>
</comment>
<evidence type="ECO:0000256" key="1">
    <source>
        <dbReference type="RuleBase" id="RU363044"/>
    </source>
</evidence>
<keyword evidence="1" id="KW-0234">DNA repair</keyword>
<keyword evidence="1" id="KW-0378">Hydrolase</keyword>
<name>A0A284RJB9_ARMOS</name>
<dbReference type="GO" id="GO:0000723">
    <property type="term" value="P:telomere maintenance"/>
    <property type="evidence" value="ECO:0007669"/>
    <property type="project" value="InterPro"/>
</dbReference>
<comment type="similarity">
    <text evidence="1">Belongs to the helicase family.</text>
</comment>
<gene>
    <name evidence="4" type="ORF">ARMOST_12230</name>
</gene>
<evidence type="ECO:0000313" key="4">
    <source>
        <dbReference type="EMBL" id="SJL08859.1"/>
    </source>
</evidence>
<dbReference type="SUPFAM" id="SSF52540">
    <property type="entry name" value="P-loop containing nucleoside triphosphate hydrolases"/>
    <property type="match status" value="1"/>
</dbReference>
<dbReference type="Proteomes" id="UP000219338">
    <property type="component" value="Unassembled WGS sequence"/>
</dbReference>
<evidence type="ECO:0000256" key="2">
    <source>
        <dbReference type="SAM" id="MobiDB-lite"/>
    </source>
</evidence>
<keyword evidence="1" id="KW-0547">Nucleotide-binding</keyword>
<dbReference type="GO" id="GO:0005524">
    <property type="term" value="F:ATP binding"/>
    <property type="evidence" value="ECO:0007669"/>
    <property type="project" value="UniProtKB-KW"/>
</dbReference>
<keyword evidence="5" id="KW-1185">Reference proteome</keyword>
<evidence type="ECO:0000313" key="5">
    <source>
        <dbReference type="Proteomes" id="UP000219338"/>
    </source>
</evidence>
<reference evidence="5" key="1">
    <citation type="journal article" date="2017" name="Nat. Ecol. Evol.">
        <title>Genome expansion and lineage-specific genetic innovations in the forest pathogenic fungi Armillaria.</title>
        <authorList>
            <person name="Sipos G."/>
            <person name="Prasanna A.N."/>
            <person name="Walter M.C."/>
            <person name="O'Connor E."/>
            <person name="Balint B."/>
            <person name="Krizsan K."/>
            <person name="Kiss B."/>
            <person name="Hess J."/>
            <person name="Varga T."/>
            <person name="Slot J."/>
            <person name="Riley R."/>
            <person name="Boka B."/>
            <person name="Rigling D."/>
            <person name="Barry K."/>
            <person name="Lee J."/>
            <person name="Mihaltcheva S."/>
            <person name="LaButti K."/>
            <person name="Lipzen A."/>
            <person name="Waldron R."/>
            <person name="Moloney N.M."/>
            <person name="Sperisen C."/>
            <person name="Kredics L."/>
            <person name="Vagvoelgyi C."/>
            <person name="Patrignani A."/>
            <person name="Fitzpatrick D."/>
            <person name="Nagy I."/>
            <person name="Doyle S."/>
            <person name="Anderson J.B."/>
            <person name="Grigoriev I.V."/>
            <person name="Gueldener U."/>
            <person name="Muensterkoetter M."/>
            <person name="Nagy L.G."/>
        </authorList>
    </citation>
    <scope>NUCLEOTIDE SEQUENCE [LARGE SCALE GENOMIC DNA]</scope>
    <source>
        <strain evidence="5">C18/9</strain>
    </source>
</reference>
<comment type="catalytic activity">
    <reaction evidence="1">
        <text>ATP + H2O = ADP + phosphate + H(+)</text>
        <dbReference type="Rhea" id="RHEA:13065"/>
        <dbReference type="ChEBI" id="CHEBI:15377"/>
        <dbReference type="ChEBI" id="CHEBI:15378"/>
        <dbReference type="ChEBI" id="CHEBI:30616"/>
        <dbReference type="ChEBI" id="CHEBI:43474"/>
        <dbReference type="ChEBI" id="CHEBI:456216"/>
        <dbReference type="EC" id="5.6.2.3"/>
    </reaction>
</comment>
<dbReference type="EMBL" id="FUEG01000009">
    <property type="protein sequence ID" value="SJL08859.1"/>
    <property type="molecule type" value="Genomic_DNA"/>
</dbReference>
<keyword evidence="1" id="KW-0067">ATP-binding</keyword>
<evidence type="ECO:0000259" key="3">
    <source>
        <dbReference type="Pfam" id="PF05970"/>
    </source>
</evidence>
<dbReference type="EC" id="5.6.2.3" evidence="1"/>
<accession>A0A284RJB9</accession>
<sequence length="624" mass="69576">MDLPFGGMNMIFAGDFAQLPPVIGAENAALYRPDNGMYATNKKGQEAALGKAIWHQVTTVVILRQNMRQNTQSANDAKMRTALANMRYKMCTAADIGFLRTRVCNVSDRAPDITSSAFRNVSVITGLNVHKDEFNRIGSSRFAVETGQVLTDFYSDNTISEALTTTARSRKQHNTCSLSARMQRLLWEARLSDNNKHILGKLSLCKGLPVMIRLNAATELCITKGQEGTVYSWVEGIGNRGQRVLETLFVRLSNPPKDVSFDNLPPNVVPLTRTSSAITCSLPDDSSISINRSQVEIIPNFAMTDYCSQGKTRLKNPVDLMNCRSHQLYYTVLSHSATAEGTLLLPDFTDPRQPAFDPRKIQGGCSGHLWQEFRELELLDHTTLLLYNNTLPATVFGERRYDLLTRFQYHVGKAFVPPAVERSIAWGPYDPVHPTDCCEFEWDVKSMPHVPAGLARDKNEDLHPTVLHRDNQVLSYGEGAPMDKHAVAAPSNPSGLSIEHTGILSEQYLTPRPVSSINRPNKRKSRSDAIQDTSVANTGYSQSGSGGSIALFPSGCKWYNNSCPYDSLLFVLANTWKSDPVRYAECFDGINIEWMGELSKSLQLHVEGKYSLEQVRDFMRQKLH</sequence>
<keyword evidence="1" id="KW-0233">DNA recombination</keyword>
<keyword evidence="1" id="KW-0227">DNA damage</keyword>
<dbReference type="GO" id="GO:0006310">
    <property type="term" value="P:DNA recombination"/>
    <property type="evidence" value="ECO:0007669"/>
    <property type="project" value="UniProtKB-KW"/>
</dbReference>
<organism evidence="4 5">
    <name type="scientific">Armillaria ostoyae</name>
    <name type="common">Armillaria root rot fungus</name>
    <dbReference type="NCBI Taxonomy" id="47428"/>
    <lineage>
        <taxon>Eukaryota</taxon>
        <taxon>Fungi</taxon>
        <taxon>Dikarya</taxon>
        <taxon>Basidiomycota</taxon>
        <taxon>Agaricomycotina</taxon>
        <taxon>Agaricomycetes</taxon>
        <taxon>Agaricomycetidae</taxon>
        <taxon>Agaricales</taxon>
        <taxon>Marasmiineae</taxon>
        <taxon>Physalacriaceae</taxon>
        <taxon>Armillaria</taxon>
    </lineage>
</organism>